<dbReference type="AlphaFoldDB" id="A0A7K4J6S7"/>
<proteinExistence type="inferred from homology"/>
<feature type="binding site" evidence="2">
    <location>
        <begin position="82"/>
        <end position="84"/>
    </location>
    <ligand>
        <name>L-glutamate</name>
        <dbReference type="ChEBI" id="CHEBI:29985"/>
    </ligand>
</feature>
<dbReference type="GO" id="GO:0036374">
    <property type="term" value="F:glutathione hydrolase activity"/>
    <property type="evidence" value="ECO:0007669"/>
    <property type="project" value="InterPro"/>
</dbReference>
<dbReference type="GO" id="GO:0005886">
    <property type="term" value="C:plasma membrane"/>
    <property type="evidence" value="ECO:0007669"/>
    <property type="project" value="TreeGrafter"/>
</dbReference>
<comment type="similarity">
    <text evidence="1">Belongs to the gamma-glutamyltransferase family.</text>
</comment>
<dbReference type="PRINTS" id="PR01210">
    <property type="entry name" value="GGTRANSPTASE"/>
</dbReference>
<dbReference type="InterPro" id="IPR000101">
    <property type="entry name" value="GGT_peptidase"/>
</dbReference>
<dbReference type="InterPro" id="IPR043138">
    <property type="entry name" value="GGT_lsub"/>
</dbReference>
<protein>
    <submittedName>
        <fullName evidence="3">GGT7 hydrolase</fullName>
    </submittedName>
</protein>
<reference evidence="3 4" key="1">
    <citation type="submission" date="2019-09" db="EMBL/GenBank/DDBJ databases">
        <title>Bird 10,000 Genomes (B10K) Project - Family phase.</title>
        <authorList>
            <person name="Zhang G."/>
        </authorList>
    </citation>
    <scope>NUCLEOTIDE SEQUENCE [LARGE SCALE GENOMIC DNA]</scope>
    <source>
        <strain evidence="3">B10K-CU-031-07</strain>
        <tissue evidence="3">Muscle</tissue>
    </source>
</reference>
<sequence>ALRIALSLASNLGDPSDDVSVTHAVEDMVSKSEANSLRQLINDSQAFSSDLHMPHFSVESGPAASQVLVMGPDDFIVAVVSSLNRPFGSGIITPSGVLLNSQMLDFSWQNKTTNHSILRPQNLIQPRKRPLSFLLPTIVRPSEGMCGTYLCLGANNGDRALSSIVQV</sequence>
<feature type="non-terminal residue" evidence="3">
    <location>
        <position position="1"/>
    </location>
</feature>
<name>A0A7K4J6S7_GEOCA</name>
<dbReference type="Gene3D" id="3.60.20.40">
    <property type="match status" value="1"/>
</dbReference>
<dbReference type="InterPro" id="IPR029055">
    <property type="entry name" value="Ntn_hydrolases_N"/>
</dbReference>
<feature type="binding site" evidence="2">
    <location>
        <position position="105"/>
    </location>
    <ligand>
        <name>L-glutamate</name>
        <dbReference type="ChEBI" id="CHEBI:29985"/>
    </ligand>
</feature>
<feature type="non-terminal residue" evidence="3">
    <location>
        <position position="167"/>
    </location>
</feature>
<dbReference type="EMBL" id="VWPV01014837">
    <property type="protein sequence ID" value="NWH60992.1"/>
    <property type="molecule type" value="Genomic_DNA"/>
</dbReference>
<comment type="caution">
    <text evidence="3">The sequence shown here is derived from an EMBL/GenBank/DDBJ whole genome shotgun (WGS) entry which is preliminary data.</text>
</comment>
<dbReference type="Gene3D" id="1.10.246.130">
    <property type="match status" value="1"/>
</dbReference>
<organism evidence="3 4">
    <name type="scientific">Geococcyx californianus</name>
    <name type="common">Greater roadrunner</name>
    <name type="synonym">Saurothera californiana</name>
    <dbReference type="NCBI Taxonomy" id="8947"/>
    <lineage>
        <taxon>Eukaryota</taxon>
        <taxon>Metazoa</taxon>
        <taxon>Chordata</taxon>
        <taxon>Craniata</taxon>
        <taxon>Vertebrata</taxon>
        <taxon>Euteleostomi</taxon>
        <taxon>Archelosauria</taxon>
        <taxon>Archosauria</taxon>
        <taxon>Dinosauria</taxon>
        <taxon>Saurischia</taxon>
        <taxon>Theropoda</taxon>
        <taxon>Coelurosauria</taxon>
        <taxon>Aves</taxon>
        <taxon>Neognathae</taxon>
        <taxon>Neoaves</taxon>
        <taxon>Otidimorphae</taxon>
        <taxon>Cuculiformes</taxon>
        <taxon>Neomorphidae</taxon>
        <taxon>Geococcyx</taxon>
    </lineage>
</organism>
<dbReference type="OrthoDB" id="2015213at2759"/>
<evidence type="ECO:0000256" key="1">
    <source>
        <dbReference type="ARBA" id="ARBA00009381"/>
    </source>
</evidence>
<evidence type="ECO:0000313" key="4">
    <source>
        <dbReference type="Proteomes" id="UP000531151"/>
    </source>
</evidence>
<keyword evidence="3" id="KW-0378">Hydrolase</keyword>
<accession>A0A7K4J6S7</accession>
<dbReference type="GO" id="GO:0006751">
    <property type="term" value="P:glutathione catabolic process"/>
    <property type="evidence" value="ECO:0007669"/>
    <property type="project" value="InterPro"/>
</dbReference>
<dbReference type="PANTHER" id="PTHR11686">
    <property type="entry name" value="GAMMA GLUTAMYL TRANSPEPTIDASE"/>
    <property type="match status" value="1"/>
</dbReference>
<keyword evidence="4" id="KW-1185">Reference proteome</keyword>
<dbReference type="SUPFAM" id="SSF56235">
    <property type="entry name" value="N-terminal nucleophile aminohydrolases (Ntn hydrolases)"/>
    <property type="match status" value="1"/>
</dbReference>
<gene>
    <name evidence="3" type="primary">Ggt7</name>
    <name evidence="3" type="ORF">GEOCAL_R11677</name>
</gene>
<dbReference type="InterPro" id="IPR043137">
    <property type="entry name" value="GGT_ssub_C"/>
</dbReference>
<dbReference type="PANTHER" id="PTHR11686:SF54">
    <property type="entry name" value="GLUTATHIONE HYDROLASE 7"/>
    <property type="match status" value="1"/>
</dbReference>
<evidence type="ECO:0000256" key="2">
    <source>
        <dbReference type="PIRSR" id="PIRSR600101-2"/>
    </source>
</evidence>
<evidence type="ECO:0000313" key="3">
    <source>
        <dbReference type="EMBL" id="NWH60992.1"/>
    </source>
</evidence>
<feature type="binding site" evidence="2">
    <location>
        <position position="157"/>
    </location>
    <ligand>
        <name>L-glutamate</name>
        <dbReference type="ChEBI" id="CHEBI:29985"/>
    </ligand>
</feature>
<dbReference type="Proteomes" id="UP000531151">
    <property type="component" value="Unassembled WGS sequence"/>
</dbReference>
<dbReference type="Pfam" id="PF01019">
    <property type="entry name" value="G_glu_transpept"/>
    <property type="match status" value="1"/>
</dbReference>